<dbReference type="OrthoDB" id="1069985at2"/>
<reference evidence="7 8" key="1">
    <citation type="journal article" date="2010" name="Int. J. Syst. Evol. Microbiol.">
        <title>Vagococcus penaei sp. nov., isolated from spoilage microbiota of cooked shrimp (Penaeus vannamei).</title>
        <authorList>
            <person name="Jaffres E."/>
            <person name="Prevost H."/>
            <person name="Rossero A."/>
            <person name="Joffraud J.J."/>
            <person name="Dousset X."/>
        </authorList>
    </citation>
    <scope>NUCLEOTIDE SEQUENCE [LARGE SCALE GENOMIC DNA]</scope>
    <source>
        <strain evidence="7 8">CD276</strain>
    </source>
</reference>
<keyword evidence="5" id="KW-1133">Transmembrane helix</keyword>
<dbReference type="KEGG" id="vpi:BW732_10320"/>
<dbReference type="RefSeq" id="WP_077276641.1">
    <property type="nucleotide sequence ID" value="NZ_CP019609.1"/>
</dbReference>
<dbReference type="Pfam" id="PF02163">
    <property type="entry name" value="Peptidase_M50"/>
    <property type="match status" value="1"/>
</dbReference>
<dbReference type="InterPro" id="IPR008915">
    <property type="entry name" value="Peptidase_M50"/>
</dbReference>
<comment type="similarity">
    <text evidence="3">Belongs to the peptidase M50B family.</text>
</comment>
<dbReference type="AlphaFoldDB" id="A0A1Q2D873"/>
<organism evidence="7 8">
    <name type="scientific">Vagococcus penaei</name>
    <dbReference type="NCBI Taxonomy" id="633807"/>
    <lineage>
        <taxon>Bacteria</taxon>
        <taxon>Bacillati</taxon>
        <taxon>Bacillota</taxon>
        <taxon>Bacilli</taxon>
        <taxon>Lactobacillales</taxon>
        <taxon>Enterococcaceae</taxon>
        <taxon>Vagococcus</taxon>
    </lineage>
</organism>
<evidence type="ECO:0000256" key="1">
    <source>
        <dbReference type="ARBA" id="ARBA00001947"/>
    </source>
</evidence>
<comment type="subcellular location">
    <subcellularLocation>
        <location evidence="2">Membrane</location>
        <topology evidence="2">Multi-pass membrane protein</topology>
    </subcellularLocation>
</comment>
<evidence type="ECO:0000256" key="4">
    <source>
        <dbReference type="ARBA" id="ARBA00022692"/>
    </source>
</evidence>
<name>A0A1Q2D873_9ENTE</name>
<gene>
    <name evidence="7" type="ORF">BW732_10320</name>
</gene>
<keyword evidence="8" id="KW-1185">Reference proteome</keyword>
<evidence type="ECO:0000313" key="7">
    <source>
        <dbReference type="EMBL" id="AQP54557.1"/>
    </source>
</evidence>
<keyword evidence="4" id="KW-0812">Transmembrane</keyword>
<evidence type="ECO:0000256" key="5">
    <source>
        <dbReference type="ARBA" id="ARBA00022989"/>
    </source>
</evidence>
<proteinExistence type="inferred from homology"/>
<accession>A0A1Q2D873</accession>
<keyword evidence="6" id="KW-0472">Membrane</keyword>
<evidence type="ECO:0000256" key="2">
    <source>
        <dbReference type="ARBA" id="ARBA00004141"/>
    </source>
</evidence>
<evidence type="ECO:0000256" key="3">
    <source>
        <dbReference type="ARBA" id="ARBA00007931"/>
    </source>
</evidence>
<sequence length="364" mass="41915">MLEKFKNVSYFGLFVLGGWLFGYLFGYLNKQELLEIDSRSVIFFFVLLLPMVFLHVIVHEAGHTLFGQLTGYQFISFRVGPFLVVKEADGLTFKRFSVSGTLGQCLMRPPEYHEHQAFPYKLYLLGGVLMNLILSLLVLWLFPLNFASLSLIFIGFLTALLNVIPMGFNDGVTLRLASKNVQQRYLLYLQLEAHALLTQGLTYTELPAKMTQTIHVSQVTYLSQFQDFLRLGCLLENRDFDSLGLMLNDFSSRLGDFIYPYQLELKKELVFYLAYCEETDERIVKIWHEKAFQKSLNQPQANNLRIKAMYAWKVSQEVDRALLYLNQAVPLLANAPTKGEAKVEHLLIDWLRASITAESKQEFL</sequence>
<dbReference type="STRING" id="633807.BW732_10320"/>
<dbReference type="EMBL" id="CP019609">
    <property type="protein sequence ID" value="AQP54557.1"/>
    <property type="molecule type" value="Genomic_DNA"/>
</dbReference>
<dbReference type="GO" id="GO:0006508">
    <property type="term" value="P:proteolysis"/>
    <property type="evidence" value="ECO:0007669"/>
    <property type="project" value="InterPro"/>
</dbReference>
<evidence type="ECO:0000256" key="6">
    <source>
        <dbReference type="ARBA" id="ARBA00023136"/>
    </source>
</evidence>
<dbReference type="GO" id="GO:0016020">
    <property type="term" value="C:membrane"/>
    <property type="evidence" value="ECO:0007669"/>
    <property type="project" value="UniProtKB-SubCell"/>
</dbReference>
<comment type="cofactor">
    <cofactor evidence="1">
        <name>Zn(2+)</name>
        <dbReference type="ChEBI" id="CHEBI:29105"/>
    </cofactor>
</comment>
<evidence type="ECO:0000313" key="8">
    <source>
        <dbReference type="Proteomes" id="UP000188246"/>
    </source>
</evidence>
<protein>
    <submittedName>
        <fullName evidence="7">Uncharacterized protein</fullName>
    </submittedName>
</protein>
<dbReference type="Proteomes" id="UP000188246">
    <property type="component" value="Chromosome"/>
</dbReference>